<dbReference type="Pfam" id="PF13015">
    <property type="entry name" value="PRKCSH_1"/>
    <property type="match status" value="1"/>
</dbReference>
<dbReference type="InterPro" id="IPR036607">
    <property type="entry name" value="PRKCSH"/>
</dbReference>
<dbReference type="GO" id="GO:0006491">
    <property type="term" value="P:N-glycan processing"/>
    <property type="evidence" value="ECO:0007669"/>
    <property type="project" value="TreeGrafter"/>
</dbReference>
<dbReference type="PANTHER" id="PTHR12630">
    <property type="entry name" value="N-LINKED OLIGOSACCHARIDE PROCESSING"/>
    <property type="match status" value="1"/>
</dbReference>
<evidence type="ECO:0000313" key="9">
    <source>
        <dbReference type="Proteomes" id="UP000037460"/>
    </source>
</evidence>
<dbReference type="Pfam" id="PF12999">
    <property type="entry name" value="PRKCSH-like"/>
    <property type="match status" value="1"/>
</dbReference>
<feature type="domain" description="MRH" evidence="7">
    <location>
        <begin position="409"/>
        <end position="506"/>
    </location>
</feature>
<dbReference type="InterPro" id="IPR009011">
    <property type="entry name" value="Man6P_isomerase_rcpt-bd_dom_sf"/>
</dbReference>
<evidence type="ECO:0000256" key="3">
    <source>
        <dbReference type="ARBA" id="ARBA00022824"/>
    </source>
</evidence>
<dbReference type="AlphaFoldDB" id="A0A0M0JAF1"/>
<organism evidence="8 9">
    <name type="scientific">Chrysochromulina tobinii</name>
    <dbReference type="NCBI Taxonomy" id="1460289"/>
    <lineage>
        <taxon>Eukaryota</taxon>
        <taxon>Haptista</taxon>
        <taxon>Haptophyta</taxon>
        <taxon>Prymnesiophyceae</taxon>
        <taxon>Prymnesiales</taxon>
        <taxon>Chrysochromulinaceae</taxon>
        <taxon>Chrysochromulina</taxon>
    </lineage>
</organism>
<dbReference type="OrthoDB" id="28322at2759"/>
<dbReference type="PROSITE" id="PS51914">
    <property type="entry name" value="MRH"/>
    <property type="match status" value="1"/>
</dbReference>
<evidence type="ECO:0000256" key="5">
    <source>
        <dbReference type="SAM" id="MobiDB-lite"/>
    </source>
</evidence>
<gene>
    <name evidence="8" type="ORF">Ctob_004059</name>
</gene>
<dbReference type="Proteomes" id="UP000037460">
    <property type="component" value="Unassembled WGS sequence"/>
</dbReference>
<dbReference type="SUPFAM" id="SSF50911">
    <property type="entry name" value="Mannose 6-phosphate receptor domain"/>
    <property type="match status" value="1"/>
</dbReference>
<feature type="region of interest" description="Disordered" evidence="5">
    <location>
        <begin position="297"/>
        <end position="374"/>
    </location>
</feature>
<dbReference type="InterPro" id="IPR028146">
    <property type="entry name" value="PRKCSH_N"/>
</dbReference>
<reference evidence="9" key="1">
    <citation type="journal article" date="2015" name="PLoS Genet.">
        <title>Genome Sequence and Transcriptome Analyses of Chrysochromulina tobin: Metabolic Tools for Enhanced Algal Fitness in the Prominent Order Prymnesiales (Haptophyceae).</title>
        <authorList>
            <person name="Hovde B.T."/>
            <person name="Deodato C.R."/>
            <person name="Hunsperger H.M."/>
            <person name="Ryken S.A."/>
            <person name="Yost W."/>
            <person name="Jha R.K."/>
            <person name="Patterson J."/>
            <person name="Monnat R.J. Jr."/>
            <person name="Barlow S.B."/>
            <person name="Starkenburg S.R."/>
            <person name="Cattolico R.A."/>
        </authorList>
    </citation>
    <scope>NUCLEOTIDE SEQUENCE</scope>
    <source>
        <strain evidence="9">CCMP291</strain>
    </source>
</reference>
<evidence type="ECO:0000256" key="6">
    <source>
        <dbReference type="SAM" id="SignalP"/>
    </source>
</evidence>
<keyword evidence="9" id="KW-1185">Reference proteome</keyword>
<dbReference type="PANTHER" id="PTHR12630:SF1">
    <property type="entry name" value="GLUCOSIDASE 2 SUBUNIT BETA"/>
    <property type="match status" value="1"/>
</dbReference>
<dbReference type="Gene3D" id="2.70.130.10">
    <property type="entry name" value="Mannose-6-phosphate receptor binding domain"/>
    <property type="match status" value="1"/>
</dbReference>
<accession>A0A0M0JAF1</accession>
<feature type="compositionally biased region" description="Low complexity" evidence="5">
    <location>
        <begin position="219"/>
        <end position="228"/>
    </location>
</feature>
<dbReference type="InterPro" id="IPR039794">
    <property type="entry name" value="Gtb1-like"/>
</dbReference>
<feature type="compositionally biased region" description="Basic and acidic residues" evidence="5">
    <location>
        <begin position="335"/>
        <end position="345"/>
    </location>
</feature>
<dbReference type="EMBL" id="JWZX01003190">
    <property type="protein sequence ID" value="KOO23445.1"/>
    <property type="molecule type" value="Genomic_DNA"/>
</dbReference>
<feature type="compositionally biased region" description="Basic and acidic residues" evidence="5">
    <location>
        <begin position="359"/>
        <end position="374"/>
    </location>
</feature>
<comment type="caution">
    <text evidence="8">The sequence shown here is derived from an EMBL/GenBank/DDBJ whole genome shotgun (WGS) entry which is preliminary data.</text>
</comment>
<sequence length="528" mass="56893">MRRGNLALLCGLALLARPLCAQQPVRGVPRSEWAAYTGPTFACRDGSGSLPIAQLNDDYCDCTDGSDEPGTSACANTGGRFYCANKGFKPTYVRAGLVGDGICDCCDGTDEYARPGACTDTCIQAGEAARAVAAATLSSVLGGLQKAQQWEAEAATNTGKWDSEIAALKVSLIEKKAAADAIQVEKAAAELRESEARKEFLEKKAAEEAAKQAEEEAKAATAAGAGAEMPSGASVEDSGAVASDHDLSYPSVDHHPDEVGPEGEYPADDYIPPEGDAPYGDDPHLEDAEYRARYRDDYGEGGERFGGEDEDEHRPWSEGDDEPNLDDEPGDDEEGRGRRATWHEEDEHEAAQATETDEAAPKDPEAEALRTKHREAMDAIDDLERQMRELESKKTVDYGPNGRFEPLSRECYTSALGGEWNYEICPFKNAAQKGQSGGSTTIGNWEGFADDYKTLKFTNGQHCWNGPARSLTVSLECGAESEVLSVDEPEVCKYTMRFRTPAACTQAQADAAKTELDALAPERVHDEL</sequence>
<feature type="compositionally biased region" description="Basic and acidic residues" evidence="5">
    <location>
        <begin position="297"/>
        <end position="317"/>
    </location>
</feature>
<protein>
    <recommendedName>
        <fullName evidence="1">Glucosidase 2 subunit beta</fullName>
    </recommendedName>
</protein>
<feature type="compositionally biased region" description="Acidic residues" evidence="5">
    <location>
        <begin position="318"/>
        <end position="334"/>
    </location>
</feature>
<keyword evidence="4" id="KW-1015">Disulfide bond</keyword>
<evidence type="ECO:0000256" key="2">
    <source>
        <dbReference type="ARBA" id="ARBA00022729"/>
    </source>
</evidence>
<feature type="compositionally biased region" description="Basic and acidic residues" evidence="5">
    <location>
        <begin position="207"/>
        <end position="218"/>
    </location>
</feature>
<evidence type="ECO:0000259" key="7">
    <source>
        <dbReference type="PROSITE" id="PS51914"/>
    </source>
</evidence>
<feature type="chain" id="PRO_5005601562" description="Glucosidase 2 subunit beta" evidence="6">
    <location>
        <begin position="22"/>
        <end position="528"/>
    </location>
</feature>
<dbReference type="InterPro" id="IPR044865">
    <property type="entry name" value="MRH_dom"/>
</dbReference>
<dbReference type="GO" id="GO:0017177">
    <property type="term" value="C:glucosidase II complex"/>
    <property type="evidence" value="ECO:0007669"/>
    <property type="project" value="TreeGrafter"/>
</dbReference>
<feature type="signal peptide" evidence="6">
    <location>
        <begin position="1"/>
        <end position="21"/>
    </location>
</feature>
<keyword evidence="3" id="KW-0256">Endoplasmic reticulum</keyword>
<name>A0A0M0JAF1_9EUKA</name>
<proteinExistence type="predicted"/>
<evidence type="ECO:0000313" key="8">
    <source>
        <dbReference type="EMBL" id="KOO23445.1"/>
    </source>
</evidence>
<feature type="compositionally biased region" description="Basic and acidic residues" evidence="5">
    <location>
        <begin position="243"/>
        <end position="258"/>
    </location>
</feature>
<feature type="region of interest" description="Disordered" evidence="5">
    <location>
        <begin position="207"/>
        <end position="284"/>
    </location>
</feature>
<evidence type="ECO:0000256" key="4">
    <source>
        <dbReference type="ARBA" id="ARBA00023157"/>
    </source>
</evidence>
<evidence type="ECO:0000256" key="1">
    <source>
        <dbReference type="ARBA" id="ARBA00022387"/>
    </source>
</evidence>
<keyword evidence="2 6" id="KW-0732">Signal</keyword>